<evidence type="ECO:0000313" key="1">
    <source>
        <dbReference type="EMBL" id="STY58589.1"/>
    </source>
</evidence>
<protein>
    <submittedName>
        <fullName evidence="1">Uncharacterized protein</fullName>
    </submittedName>
</protein>
<evidence type="ECO:0000313" key="2">
    <source>
        <dbReference type="Proteomes" id="UP000254802"/>
    </source>
</evidence>
<reference evidence="1 2" key="1">
    <citation type="submission" date="2018-06" db="EMBL/GenBank/DDBJ databases">
        <authorList>
            <consortium name="Pathogen Informatics"/>
            <person name="Doyle S."/>
        </authorList>
    </citation>
    <scope>NUCLEOTIDE SEQUENCE [LARGE SCALE GENOMIC DNA]</scope>
    <source>
        <strain evidence="1 2">NCTC10638</strain>
    </source>
</reference>
<dbReference type="EMBL" id="UGPN01000001">
    <property type="protein sequence ID" value="STY58589.1"/>
    <property type="molecule type" value="Genomic_DNA"/>
</dbReference>
<gene>
    <name evidence="1" type="ORF">NCTC10638_00011</name>
</gene>
<organism evidence="1 2">
    <name type="scientific">Mannheimia haemolytica</name>
    <name type="common">Pasteurella haemolytica</name>
    <dbReference type="NCBI Taxonomy" id="75985"/>
    <lineage>
        <taxon>Bacteria</taxon>
        <taxon>Pseudomonadati</taxon>
        <taxon>Pseudomonadota</taxon>
        <taxon>Gammaproteobacteria</taxon>
        <taxon>Pasteurellales</taxon>
        <taxon>Pasteurellaceae</taxon>
        <taxon>Mannheimia</taxon>
    </lineage>
</organism>
<dbReference type="Proteomes" id="UP000254802">
    <property type="component" value="Unassembled WGS sequence"/>
</dbReference>
<dbReference type="AlphaFoldDB" id="A0A378MRM5"/>
<accession>A0A378MRM5</accession>
<proteinExistence type="predicted"/>
<sequence>MKIDYTKLTLTFQSGMIEDFEENLPLALAKISLSYSLFKKDCLLFIAFNQGKAMLQN</sequence>
<name>A0A378MRM5_MANHA</name>